<comment type="function">
    <text evidence="15">Plays a critical role in recombination and DNA repair. Helps process Holliday junction intermediates to mature products by catalyzing branch migration. Has replication fork regression activity, unwinds stalled or blocked replication forks to make a HJ that can be resolved. Has a DNA unwinding activity characteristic of a DNA helicase with 3'-5' polarity.</text>
</comment>
<dbReference type="SMART" id="SM00490">
    <property type="entry name" value="HELICc"/>
    <property type="match status" value="1"/>
</dbReference>
<comment type="catalytic activity">
    <reaction evidence="12 15">
        <text>Couples ATP hydrolysis with the unwinding of duplex DNA by translocating in the 3'-5' direction.</text>
        <dbReference type="EC" id="5.6.2.4"/>
    </reaction>
</comment>
<dbReference type="PROSITE" id="PS51192">
    <property type="entry name" value="HELICASE_ATP_BIND_1"/>
    <property type="match status" value="1"/>
</dbReference>
<dbReference type="PROSITE" id="PS51194">
    <property type="entry name" value="HELICASE_CTER"/>
    <property type="match status" value="1"/>
</dbReference>
<dbReference type="Pfam" id="PF19833">
    <property type="entry name" value="RecG_dom3_C"/>
    <property type="match status" value="1"/>
</dbReference>
<evidence type="ECO:0000256" key="10">
    <source>
        <dbReference type="ARBA" id="ARBA00023204"/>
    </source>
</evidence>
<dbReference type="Pfam" id="PF17191">
    <property type="entry name" value="RecG_wedge"/>
    <property type="match status" value="1"/>
</dbReference>
<evidence type="ECO:0000256" key="7">
    <source>
        <dbReference type="ARBA" id="ARBA00022840"/>
    </source>
</evidence>
<evidence type="ECO:0000256" key="13">
    <source>
        <dbReference type="ARBA" id="ARBA00034808"/>
    </source>
</evidence>
<evidence type="ECO:0000313" key="19">
    <source>
        <dbReference type="Proteomes" id="UP000185502"/>
    </source>
</evidence>
<accession>A0ABM6FUU3</accession>
<feature type="domain" description="Helicase C-terminal" evidence="17">
    <location>
        <begin position="458"/>
        <end position="618"/>
    </location>
</feature>
<feature type="domain" description="Helicase ATP-binding" evidence="16">
    <location>
        <begin position="278"/>
        <end position="439"/>
    </location>
</feature>
<dbReference type="Proteomes" id="UP000185502">
    <property type="component" value="Chromosome"/>
</dbReference>
<evidence type="ECO:0000256" key="2">
    <source>
        <dbReference type="ARBA" id="ARBA00017846"/>
    </source>
</evidence>
<evidence type="ECO:0000259" key="17">
    <source>
        <dbReference type="PROSITE" id="PS51194"/>
    </source>
</evidence>
<comment type="similarity">
    <text evidence="1 15">Belongs to the helicase family. RecG subfamily.</text>
</comment>
<dbReference type="Pfam" id="PF00270">
    <property type="entry name" value="DEAD"/>
    <property type="match status" value="1"/>
</dbReference>
<dbReference type="CDD" id="cd17992">
    <property type="entry name" value="DEXHc_RecG"/>
    <property type="match status" value="1"/>
</dbReference>
<dbReference type="PANTHER" id="PTHR47964:SF1">
    <property type="entry name" value="ATP-DEPENDENT DNA HELICASE HOMOLOG RECG, CHLOROPLASTIC"/>
    <property type="match status" value="1"/>
</dbReference>
<dbReference type="RefSeq" id="WP_025419746.1">
    <property type="nucleotide sequence ID" value="NZ_CP013704.1"/>
</dbReference>
<dbReference type="Gene3D" id="3.40.50.300">
    <property type="entry name" value="P-loop containing nucleotide triphosphate hydrolases"/>
    <property type="match status" value="2"/>
</dbReference>
<dbReference type="InterPro" id="IPR014001">
    <property type="entry name" value="Helicase_ATP-bd"/>
</dbReference>
<evidence type="ECO:0000256" key="11">
    <source>
        <dbReference type="ARBA" id="ARBA00023235"/>
    </source>
</evidence>
<keyword evidence="6 15" id="KW-0347">Helicase</keyword>
<evidence type="ECO:0000256" key="8">
    <source>
        <dbReference type="ARBA" id="ARBA00023125"/>
    </source>
</evidence>
<dbReference type="InterPro" id="IPR012340">
    <property type="entry name" value="NA-bd_OB-fold"/>
</dbReference>
<dbReference type="GO" id="GO:0004386">
    <property type="term" value="F:helicase activity"/>
    <property type="evidence" value="ECO:0007669"/>
    <property type="project" value="UniProtKB-KW"/>
</dbReference>
<evidence type="ECO:0000256" key="4">
    <source>
        <dbReference type="ARBA" id="ARBA00022763"/>
    </source>
</evidence>
<proteinExistence type="inferred from homology"/>
<evidence type="ECO:0000256" key="6">
    <source>
        <dbReference type="ARBA" id="ARBA00022806"/>
    </source>
</evidence>
<dbReference type="CDD" id="cd18811">
    <property type="entry name" value="SF2_C_RecG"/>
    <property type="match status" value="1"/>
</dbReference>
<evidence type="ECO:0000259" key="16">
    <source>
        <dbReference type="PROSITE" id="PS51192"/>
    </source>
</evidence>
<dbReference type="EMBL" id="CP013704">
    <property type="protein sequence ID" value="APR65022.1"/>
    <property type="molecule type" value="Genomic_DNA"/>
</dbReference>
<dbReference type="InterPro" id="IPR047112">
    <property type="entry name" value="RecG/Mfd"/>
</dbReference>
<dbReference type="InterPro" id="IPR027417">
    <property type="entry name" value="P-loop_NTPase"/>
</dbReference>
<dbReference type="InterPro" id="IPR045562">
    <property type="entry name" value="RecG_dom3_C"/>
</dbReference>
<dbReference type="SMART" id="SM00487">
    <property type="entry name" value="DEXDc"/>
    <property type="match status" value="1"/>
</dbReference>
<keyword evidence="7 15" id="KW-0067">ATP-binding</keyword>
<dbReference type="SUPFAM" id="SSF50249">
    <property type="entry name" value="Nucleic acid-binding proteins"/>
    <property type="match status" value="1"/>
</dbReference>
<keyword evidence="11" id="KW-0413">Isomerase</keyword>
<protein>
    <recommendedName>
        <fullName evidence="2 15">ATP-dependent DNA helicase RecG</fullName>
        <ecNumber evidence="13 15">5.6.2.4</ecNumber>
    </recommendedName>
</protein>
<keyword evidence="5 15" id="KW-0378">Hydrolase</keyword>
<reference evidence="18" key="1">
    <citation type="submission" date="2015-12" db="EMBL/GenBank/DDBJ databases">
        <title>Chromosome of the avian spirochetosis agent Borrelia anserina Es.</title>
        <authorList>
            <person name="Elbir H."/>
            <person name="Sitlani P."/>
            <person name="Bergstroem S."/>
            <person name="Barbour A.G."/>
        </authorList>
    </citation>
    <scope>NUCLEOTIDE SEQUENCE [LARGE SCALE GENOMIC DNA]</scope>
    <source>
        <strain evidence="18">Es</strain>
    </source>
</reference>
<dbReference type="InterPro" id="IPR011545">
    <property type="entry name" value="DEAD/DEAH_box_helicase_dom"/>
</dbReference>
<dbReference type="NCBIfam" id="NF008165">
    <property type="entry name" value="PRK10917.1-3"/>
    <property type="match status" value="1"/>
</dbReference>
<dbReference type="EC" id="5.6.2.4" evidence="13 15"/>
<evidence type="ECO:0000256" key="14">
    <source>
        <dbReference type="ARBA" id="ARBA00048988"/>
    </source>
</evidence>
<sequence length="690" mass="79260">MFLHEFQYDLQGISGLGKKGISRLNSLHITNIKELIEYFPKKYEDRQNIKTFPDPLEARNCELMTVFTVLEHRDLRSNFNKRNLKLIARSENGEIFEILLFNRSFLEGIFKVGHKFYIYSRFNYNNYTQMWSCSNFDSEVFSCNPERFKKIIPVYSLSEGLTSKKVSSYVKEALSYFLKFGQSDIPEFLINKYSLLSLHEALNEVHFPSSLEMLDRAKKTLVYREIFLLQLFSRGRSSAVFSRREKDLSRDLLDKIVLKLPFRLTRDQEVVIDEIINDLKSSKPMNRLLQGDVGSGKTLVAFLSSIPLIEAGYQVALMVPTDLLARQHYNNLTNILKGFDVSITLLTGSLNKRDRENVLVNIQSGTYVLVIGTHAILSQETRFKNLAYVIIDEQHKFGVEQREELKNKGEGVDVLLMSATPIPRSLALTFFGDLEVSLIKRGPAGRIPVTTYLVKHGNEEKVYEFLRNELSKGHQVYFVYPLISSSQKFNLKDATSMCLKLKNIFVEYSVAMIHSKLESCVKEEIMHDFYLKKIDILVATSVIEVGIDCPNATCIVVEHAERFGLSTLHQIRGRVGRSNLKSFLFLLYKEPLTESGKFRLKTIKENIDGFKIAEEDLKLRGPGNLFGIEQTGYLKLKISDFVGDRDVIRLMREELNSFSLNRSSYGKSDIDLLDSLLLSYLRSVAKENEH</sequence>
<keyword evidence="8" id="KW-0238">DNA-binding</keyword>
<evidence type="ECO:0000256" key="3">
    <source>
        <dbReference type="ARBA" id="ARBA00022741"/>
    </source>
</evidence>
<keyword evidence="3 15" id="KW-0547">Nucleotide-binding</keyword>
<dbReference type="Pfam" id="PF00271">
    <property type="entry name" value="Helicase_C"/>
    <property type="match status" value="1"/>
</dbReference>
<evidence type="ECO:0000256" key="9">
    <source>
        <dbReference type="ARBA" id="ARBA00023172"/>
    </source>
</evidence>
<keyword evidence="19" id="KW-1185">Reference proteome</keyword>
<evidence type="ECO:0000256" key="12">
    <source>
        <dbReference type="ARBA" id="ARBA00034617"/>
    </source>
</evidence>
<dbReference type="InterPro" id="IPR004609">
    <property type="entry name" value="ATP-dep_DNA_helicase_RecG"/>
</dbReference>
<name>A0ABM6FUU3_BORAN</name>
<dbReference type="SUPFAM" id="SSF52540">
    <property type="entry name" value="P-loop containing nucleoside triphosphate hydrolases"/>
    <property type="match status" value="2"/>
</dbReference>
<dbReference type="InterPro" id="IPR001650">
    <property type="entry name" value="Helicase_C-like"/>
</dbReference>
<evidence type="ECO:0000256" key="1">
    <source>
        <dbReference type="ARBA" id="ARBA00007504"/>
    </source>
</evidence>
<gene>
    <name evidence="18" type="ORF">N187_02850</name>
</gene>
<evidence type="ECO:0000256" key="5">
    <source>
        <dbReference type="ARBA" id="ARBA00022801"/>
    </source>
</evidence>
<evidence type="ECO:0000256" key="15">
    <source>
        <dbReference type="RuleBase" id="RU363016"/>
    </source>
</evidence>
<keyword evidence="4 15" id="KW-0227">DNA damage</keyword>
<dbReference type="NCBIfam" id="NF008168">
    <property type="entry name" value="PRK10917.2-2"/>
    <property type="match status" value="1"/>
</dbReference>
<keyword evidence="10 15" id="KW-0234">DNA repair</keyword>
<comment type="catalytic activity">
    <reaction evidence="14 15">
        <text>ATP + H2O = ADP + phosphate + H(+)</text>
        <dbReference type="Rhea" id="RHEA:13065"/>
        <dbReference type="ChEBI" id="CHEBI:15377"/>
        <dbReference type="ChEBI" id="CHEBI:15378"/>
        <dbReference type="ChEBI" id="CHEBI:30616"/>
        <dbReference type="ChEBI" id="CHEBI:43474"/>
        <dbReference type="ChEBI" id="CHEBI:456216"/>
        <dbReference type="EC" id="5.6.2.4"/>
    </reaction>
</comment>
<evidence type="ECO:0000313" key="18">
    <source>
        <dbReference type="EMBL" id="APR65022.1"/>
    </source>
</evidence>
<keyword evidence="9 15" id="KW-0233">DNA recombination</keyword>
<dbReference type="InterPro" id="IPR033454">
    <property type="entry name" value="RecG_wedge"/>
</dbReference>
<dbReference type="PANTHER" id="PTHR47964">
    <property type="entry name" value="ATP-DEPENDENT DNA HELICASE HOMOLOG RECG, CHLOROPLASTIC"/>
    <property type="match status" value="1"/>
</dbReference>
<organism evidence="18 19">
    <name type="scientific">Borrelia anserina Es</name>
    <dbReference type="NCBI Taxonomy" id="1365188"/>
    <lineage>
        <taxon>Bacteria</taxon>
        <taxon>Pseudomonadati</taxon>
        <taxon>Spirochaetota</taxon>
        <taxon>Spirochaetia</taxon>
        <taxon>Spirochaetales</taxon>
        <taxon>Borreliaceae</taxon>
        <taxon>Borrelia</taxon>
    </lineage>
</organism>
<dbReference type="NCBIfam" id="TIGR00643">
    <property type="entry name" value="recG"/>
    <property type="match status" value="1"/>
</dbReference>